<dbReference type="GO" id="GO:0005524">
    <property type="term" value="F:ATP binding"/>
    <property type="evidence" value="ECO:0007669"/>
    <property type="project" value="UniProtKB-UniRule"/>
</dbReference>
<evidence type="ECO:0000256" key="2">
    <source>
        <dbReference type="ARBA" id="ARBA00022840"/>
    </source>
</evidence>
<organism evidence="5 6">
    <name type="scientific">Acetivibrio thermocellus AD2</name>
    <dbReference type="NCBI Taxonomy" id="1138384"/>
    <lineage>
        <taxon>Bacteria</taxon>
        <taxon>Bacillati</taxon>
        <taxon>Bacillota</taxon>
        <taxon>Clostridia</taxon>
        <taxon>Eubacteriales</taxon>
        <taxon>Oscillospiraceae</taxon>
        <taxon>Acetivibrio</taxon>
    </lineage>
</organism>
<dbReference type="CDD" id="cd02022">
    <property type="entry name" value="DPCK"/>
    <property type="match status" value="1"/>
</dbReference>
<dbReference type="PROSITE" id="PS51219">
    <property type="entry name" value="DPCK"/>
    <property type="match status" value="1"/>
</dbReference>
<dbReference type="Pfam" id="PF01121">
    <property type="entry name" value="CoaE"/>
    <property type="match status" value="1"/>
</dbReference>
<feature type="binding site" evidence="3">
    <location>
        <begin position="11"/>
        <end position="16"/>
    </location>
    <ligand>
        <name>ATP</name>
        <dbReference type="ChEBI" id="CHEBI:30616"/>
    </ligand>
</feature>
<sequence>MRTIGVTGGIGSGKSTVSKILADLGAQIIDADVIARDVILKGHEAYQEIVDYFGSQILLPDGEIDRKKLAGEVFNNKDKLEILNGITHKHVAQIIIERHEILKKTGKTIVIDAPIPIKHGFLDIVDEVWVVVADRETRIKRVMKRSGFSYEQVLERINAQLSDEYYCSLADVIIENGGTCEELRRIVEAHYNKRL</sequence>
<comment type="similarity">
    <text evidence="3">Belongs to the CoaE family.</text>
</comment>
<dbReference type="PANTHER" id="PTHR10695">
    <property type="entry name" value="DEPHOSPHO-COA KINASE-RELATED"/>
    <property type="match status" value="1"/>
</dbReference>
<evidence type="ECO:0000256" key="1">
    <source>
        <dbReference type="ARBA" id="ARBA00022741"/>
    </source>
</evidence>
<proteinExistence type="inferred from homology"/>
<accession>A0AB36TFC2</accession>
<dbReference type="GO" id="GO:0015937">
    <property type="term" value="P:coenzyme A biosynthetic process"/>
    <property type="evidence" value="ECO:0007669"/>
    <property type="project" value="UniProtKB-UniRule"/>
</dbReference>
<keyword evidence="3 5" id="KW-0418">Kinase</keyword>
<keyword evidence="3" id="KW-0963">Cytoplasm</keyword>
<keyword evidence="3" id="KW-0173">Coenzyme A biosynthesis</keyword>
<comment type="caution">
    <text evidence="5">The sequence shown here is derived from an EMBL/GenBank/DDBJ whole genome shotgun (WGS) entry which is preliminary data.</text>
</comment>
<dbReference type="EMBL" id="PDBW01000001">
    <property type="protein sequence ID" value="PFH02614.1"/>
    <property type="molecule type" value="Genomic_DNA"/>
</dbReference>
<dbReference type="GO" id="GO:0005737">
    <property type="term" value="C:cytoplasm"/>
    <property type="evidence" value="ECO:0007669"/>
    <property type="project" value="UniProtKB-SubCell"/>
</dbReference>
<name>A0AB36TFC2_ACETH</name>
<evidence type="ECO:0000256" key="4">
    <source>
        <dbReference type="NCBIfam" id="TIGR00152"/>
    </source>
</evidence>
<evidence type="ECO:0000256" key="3">
    <source>
        <dbReference type="HAMAP-Rule" id="MF_00376"/>
    </source>
</evidence>
<dbReference type="NCBIfam" id="TIGR00152">
    <property type="entry name" value="dephospho-CoA kinase"/>
    <property type="match status" value="1"/>
</dbReference>
<dbReference type="EC" id="2.7.1.24" evidence="3 4"/>
<dbReference type="GO" id="GO:0004140">
    <property type="term" value="F:dephospho-CoA kinase activity"/>
    <property type="evidence" value="ECO:0007669"/>
    <property type="project" value="UniProtKB-UniRule"/>
</dbReference>
<gene>
    <name evidence="3" type="primary">coaE</name>
    <name evidence="5" type="ORF">M972_111398</name>
</gene>
<keyword evidence="1 3" id="KW-0547">Nucleotide-binding</keyword>
<dbReference type="InterPro" id="IPR001977">
    <property type="entry name" value="Depp_CoAkinase"/>
</dbReference>
<comment type="subcellular location">
    <subcellularLocation>
        <location evidence="3">Cytoplasm</location>
    </subcellularLocation>
</comment>
<dbReference type="Gene3D" id="3.40.50.300">
    <property type="entry name" value="P-loop containing nucleotide triphosphate hydrolases"/>
    <property type="match status" value="1"/>
</dbReference>
<dbReference type="InterPro" id="IPR027417">
    <property type="entry name" value="P-loop_NTPase"/>
</dbReference>
<keyword evidence="3" id="KW-0808">Transferase</keyword>
<comment type="function">
    <text evidence="3">Catalyzes the phosphorylation of the 3'-hydroxyl group of dephosphocoenzyme A to form coenzyme A.</text>
</comment>
<comment type="catalytic activity">
    <reaction evidence="3">
        <text>3'-dephospho-CoA + ATP = ADP + CoA + H(+)</text>
        <dbReference type="Rhea" id="RHEA:18245"/>
        <dbReference type="ChEBI" id="CHEBI:15378"/>
        <dbReference type="ChEBI" id="CHEBI:30616"/>
        <dbReference type="ChEBI" id="CHEBI:57287"/>
        <dbReference type="ChEBI" id="CHEBI:57328"/>
        <dbReference type="ChEBI" id="CHEBI:456216"/>
        <dbReference type="EC" id="2.7.1.24"/>
    </reaction>
</comment>
<reference evidence="5 6" key="1">
    <citation type="submission" date="2017-09" db="EMBL/GenBank/DDBJ databases">
        <title>Evaluation of Pacific Biosciences Sequencing Technology to Finishing C. thermocellum Genome Sequences.</title>
        <authorList>
            <person name="Brown S."/>
        </authorList>
    </citation>
    <scope>NUCLEOTIDE SEQUENCE [LARGE SCALE GENOMIC DNA]</scope>
    <source>
        <strain evidence="5 6">AD2</strain>
    </source>
</reference>
<dbReference type="AlphaFoldDB" id="A0AB36TFC2"/>
<dbReference type="RefSeq" id="WP_003520919.1">
    <property type="nucleotide sequence ID" value="NZ_CP013828.1"/>
</dbReference>
<dbReference type="PANTHER" id="PTHR10695:SF46">
    <property type="entry name" value="BIFUNCTIONAL COENZYME A SYNTHASE-RELATED"/>
    <property type="match status" value="1"/>
</dbReference>
<protein>
    <recommendedName>
        <fullName evidence="3 4">Dephospho-CoA kinase</fullName>
        <ecNumber evidence="3 4">2.7.1.24</ecNumber>
    </recommendedName>
    <alternativeName>
        <fullName evidence="3">Dephosphocoenzyme A kinase</fullName>
    </alternativeName>
</protein>
<evidence type="ECO:0000313" key="5">
    <source>
        <dbReference type="EMBL" id="PFH02614.1"/>
    </source>
</evidence>
<dbReference type="GeneID" id="35805303"/>
<dbReference type="Proteomes" id="UP000223596">
    <property type="component" value="Unassembled WGS sequence"/>
</dbReference>
<evidence type="ECO:0000313" key="6">
    <source>
        <dbReference type="Proteomes" id="UP000223596"/>
    </source>
</evidence>
<dbReference type="HAMAP" id="MF_00376">
    <property type="entry name" value="Dephospho_CoA_kinase"/>
    <property type="match status" value="1"/>
</dbReference>
<keyword evidence="2 3" id="KW-0067">ATP-binding</keyword>
<comment type="pathway">
    <text evidence="3">Cofactor biosynthesis; coenzyme A biosynthesis; CoA from (R)-pantothenate: step 5/5.</text>
</comment>
<dbReference type="SUPFAM" id="SSF52540">
    <property type="entry name" value="P-loop containing nucleoside triphosphate hydrolases"/>
    <property type="match status" value="1"/>
</dbReference>